<feature type="transmembrane region" description="Helical" evidence="1">
    <location>
        <begin position="544"/>
        <end position="570"/>
    </location>
</feature>
<evidence type="ECO:0000313" key="3">
    <source>
        <dbReference type="Proteomes" id="UP000053424"/>
    </source>
</evidence>
<name>A0A0C3CLL0_HEBCY</name>
<dbReference type="EMBL" id="KN831768">
    <property type="protein sequence ID" value="KIM49580.1"/>
    <property type="molecule type" value="Genomic_DNA"/>
</dbReference>
<reference evidence="3" key="2">
    <citation type="submission" date="2015-01" db="EMBL/GenBank/DDBJ databases">
        <title>Evolutionary Origins and Diversification of the Mycorrhizal Mutualists.</title>
        <authorList>
            <consortium name="DOE Joint Genome Institute"/>
            <consortium name="Mycorrhizal Genomics Consortium"/>
            <person name="Kohler A."/>
            <person name="Kuo A."/>
            <person name="Nagy L.G."/>
            <person name="Floudas D."/>
            <person name="Copeland A."/>
            <person name="Barry K.W."/>
            <person name="Cichocki N."/>
            <person name="Veneault-Fourrey C."/>
            <person name="LaButti K."/>
            <person name="Lindquist E.A."/>
            <person name="Lipzen A."/>
            <person name="Lundell T."/>
            <person name="Morin E."/>
            <person name="Murat C."/>
            <person name="Riley R."/>
            <person name="Ohm R."/>
            <person name="Sun H."/>
            <person name="Tunlid A."/>
            <person name="Henrissat B."/>
            <person name="Grigoriev I.V."/>
            <person name="Hibbett D.S."/>
            <person name="Martin F."/>
        </authorList>
    </citation>
    <scope>NUCLEOTIDE SEQUENCE [LARGE SCALE GENOMIC DNA]</scope>
    <source>
        <strain evidence="3">h7</strain>
    </source>
</reference>
<accession>A0A0C3CLL0</accession>
<keyword evidence="3" id="KW-1185">Reference proteome</keyword>
<keyword evidence="1" id="KW-0472">Membrane</keyword>
<protein>
    <submittedName>
        <fullName evidence="2">Uncharacterized protein</fullName>
    </submittedName>
</protein>
<feature type="transmembrane region" description="Helical" evidence="1">
    <location>
        <begin position="72"/>
        <end position="90"/>
    </location>
</feature>
<dbReference type="HOGENOM" id="CLU_449126_0_0_1"/>
<proteinExistence type="predicted"/>
<evidence type="ECO:0000313" key="2">
    <source>
        <dbReference type="EMBL" id="KIM49580.1"/>
    </source>
</evidence>
<dbReference type="AlphaFoldDB" id="A0A0C3CLL0"/>
<dbReference type="OrthoDB" id="3344043at2759"/>
<organism evidence="2 3">
    <name type="scientific">Hebeloma cylindrosporum</name>
    <dbReference type="NCBI Taxonomy" id="76867"/>
    <lineage>
        <taxon>Eukaryota</taxon>
        <taxon>Fungi</taxon>
        <taxon>Dikarya</taxon>
        <taxon>Basidiomycota</taxon>
        <taxon>Agaricomycotina</taxon>
        <taxon>Agaricomycetes</taxon>
        <taxon>Agaricomycetidae</taxon>
        <taxon>Agaricales</taxon>
        <taxon>Agaricineae</taxon>
        <taxon>Hymenogastraceae</taxon>
        <taxon>Hebeloma</taxon>
    </lineage>
</organism>
<keyword evidence="1" id="KW-0812">Transmembrane</keyword>
<dbReference type="Proteomes" id="UP000053424">
    <property type="component" value="Unassembled WGS sequence"/>
</dbReference>
<dbReference type="STRING" id="686832.A0A0C3CLL0"/>
<keyword evidence="1" id="KW-1133">Transmembrane helix</keyword>
<gene>
    <name evidence="2" type="ORF">M413DRAFT_112144</name>
</gene>
<reference evidence="2 3" key="1">
    <citation type="submission" date="2014-04" db="EMBL/GenBank/DDBJ databases">
        <authorList>
            <consortium name="DOE Joint Genome Institute"/>
            <person name="Kuo A."/>
            <person name="Gay G."/>
            <person name="Dore J."/>
            <person name="Kohler A."/>
            <person name="Nagy L.G."/>
            <person name="Floudas D."/>
            <person name="Copeland A."/>
            <person name="Barry K.W."/>
            <person name="Cichocki N."/>
            <person name="Veneault-Fourrey C."/>
            <person name="LaButti K."/>
            <person name="Lindquist E.A."/>
            <person name="Lipzen A."/>
            <person name="Lundell T."/>
            <person name="Morin E."/>
            <person name="Murat C."/>
            <person name="Sun H."/>
            <person name="Tunlid A."/>
            <person name="Henrissat B."/>
            <person name="Grigoriev I.V."/>
            <person name="Hibbett D.S."/>
            <person name="Martin F."/>
            <person name="Nordberg H.P."/>
            <person name="Cantor M.N."/>
            <person name="Hua S.X."/>
        </authorList>
    </citation>
    <scope>NUCLEOTIDE SEQUENCE [LARGE SCALE GENOMIC DNA]</scope>
    <source>
        <strain evidence="3">h7</strain>
    </source>
</reference>
<sequence>MATHDLTSHNYSPVPQQFHPSYAPDLPLSQSVSSPNPGSPGPSFVKAEALSASSNLLAAQDRASRKRVAGKTCLIAAAIIVLLIGMTAVLLSYLCLAYQCSVSGLSLVSTAPLGKVLTISQVTSHLAPVSVPIVMGLSSFLLGAKWLKSSADPSASPNQPSPMQLGLLLSICNGANLPAFVSSCKYVFRRKPAAGNNGSLQNPPILRQSLFLLASLLTSVYLAAAADSWLHATSKSIDITTASPYASSGVRDLGREINATMCDPSTYQSGTVSQSTCGLITGGSGGNGRTHMEGLRVVSNSSSLHKVVFTDDQTAILVPQTLPLNVTYSAETLGIQTHCTSVTKQCLAPTKNPDGSLTYGSNAALNLDCVNGGVKYGNGTARIGLCSLDDQGYCTQGWKISSNPFTAGEVIASQAYFGAAEDTFNTNTGWFVHGSNGAWNVVFCNVTALEVVYTYASSRYIVYQSVLASTVSAQHIMTVGFMEPTTAVSYAVDGAGLQENSTFEEAYSLELSRQTLARGAYMYEAKPVLGINNELVVIGTRLQIIPLVLFVAATLIFSLQVLIIALWTLFATSGVPYVHLAALYIQDPLTGIQSLYGHPDPVLTWEEDTNKRFGVESEVDRLRIGPLMNGGHQQGAVFGVVKG</sequence>
<evidence type="ECO:0000256" key="1">
    <source>
        <dbReference type="SAM" id="Phobius"/>
    </source>
</evidence>